<evidence type="ECO:0000256" key="9">
    <source>
        <dbReference type="ARBA" id="ARBA00042307"/>
    </source>
</evidence>
<feature type="domain" description="Pyridoxamine kinase/Phosphomethylpyrimidine kinase" evidence="14">
    <location>
        <begin position="13"/>
        <end position="258"/>
    </location>
</feature>
<evidence type="ECO:0000256" key="13">
    <source>
        <dbReference type="ARBA" id="ARBA00049293"/>
    </source>
</evidence>
<accession>A0A1C0YHR8</accession>
<dbReference type="GO" id="GO:0005829">
    <property type="term" value="C:cytosol"/>
    <property type="evidence" value="ECO:0007669"/>
    <property type="project" value="TreeGrafter"/>
</dbReference>
<evidence type="ECO:0000256" key="10">
    <source>
        <dbReference type="ARBA" id="ARBA00042348"/>
    </source>
</evidence>
<evidence type="ECO:0000256" key="12">
    <source>
        <dbReference type="ARBA" id="ARBA00042531"/>
    </source>
</evidence>
<evidence type="ECO:0000256" key="5">
    <source>
        <dbReference type="ARBA" id="ARBA00022741"/>
    </source>
</evidence>
<dbReference type="SUPFAM" id="SSF53613">
    <property type="entry name" value="Ribokinase-like"/>
    <property type="match status" value="1"/>
</dbReference>
<evidence type="ECO:0000256" key="1">
    <source>
        <dbReference type="ARBA" id="ARBA00009879"/>
    </source>
</evidence>
<dbReference type="PANTHER" id="PTHR20858:SF19">
    <property type="entry name" value="PYRIDOXINE KINASE"/>
    <property type="match status" value="1"/>
</dbReference>
<evidence type="ECO:0000313" key="16">
    <source>
        <dbReference type="Proteomes" id="UP000093482"/>
    </source>
</evidence>
<evidence type="ECO:0000256" key="2">
    <source>
        <dbReference type="ARBA" id="ARBA00012104"/>
    </source>
</evidence>
<keyword evidence="4" id="KW-0479">Metal-binding</keyword>
<evidence type="ECO:0000259" key="14">
    <source>
        <dbReference type="Pfam" id="PF08543"/>
    </source>
</evidence>
<organism evidence="15 16">
    <name type="scientific">Caryophanon latum</name>
    <dbReference type="NCBI Taxonomy" id="33977"/>
    <lineage>
        <taxon>Bacteria</taxon>
        <taxon>Bacillati</taxon>
        <taxon>Bacillota</taxon>
        <taxon>Bacilli</taxon>
        <taxon>Bacillales</taxon>
        <taxon>Caryophanaceae</taxon>
        <taxon>Caryophanon</taxon>
    </lineage>
</organism>
<comment type="similarity">
    <text evidence="1">Belongs to the ThiD family.</text>
</comment>
<dbReference type="InterPro" id="IPR013749">
    <property type="entry name" value="PM/HMP-P_kinase-1"/>
</dbReference>
<keyword evidence="5" id="KW-0547">Nucleotide-binding</keyword>
<evidence type="ECO:0000256" key="4">
    <source>
        <dbReference type="ARBA" id="ARBA00022723"/>
    </source>
</evidence>
<dbReference type="GO" id="GO:0005524">
    <property type="term" value="F:ATP binding"/>
    <property type="evidence" value="ECO:0007669"/>
    <property type="project" value="UniProtKB-KW"/>
</dbReference>
<keyword evidence="16" id="KW-1185">Reference proteome</keyword>
<dbReference type="InterPro" id="IPR029056">
    <property type="entry name" value="Ribokinase-like"/>
</dbReference>
<reference evidence="15 16" key="1">
    <citation type="submission" date="2016-07" db="EMBL/GenBank/DDBJ databases">
        <title>Caryophanon latum genome sequencing.</title>
        <authorList>
            <person name="Verma A."/>
            <person name="Pal Y."/>
            <person name="Krishnamurthi S."/>
        </authorList>
    </citation>
    <scope>NUCLEOTIDE SEQUENCE [LARGE SCALE GENOMIC DNA]</scope>
    <source>
        <strain evidence="15 16">DSM 14151</strain>
    </source>
</reference>
<dbReference type="AlphaFoldDB" id="A0A1C0YHR8"/>
<dbReference type="GO" id="GO:0009228">
    <property type="term" value="P:thiamine biosynthetic process"/>
    <property type="evidence" value="ECO:0007669"/>
    <property type="project" value="InterPro"/>
</dbReference>
<sequence length="281" mass="29845">MTLHKTLTIAGSDTSGGAGMQADLKTFQEHGTYGMVALTVVVTMDPTTWSHKVTPLPTDLLKAQIDTAISTGIDAIKTGMLASEEIIQIASDAIQRANTKHVVIDPVMVCKGDDEVLNPGNTKAMIEHLLPYATVTTPNLFEAGQLAEMPTPKTVDDVKAVAKEIVARGAKAVVVKGGKKLQHDKAVDVFYNGQDFYLLETEKFDTVWNHGAGCTFAAAITANLANGLSINDAVFAAKEFVAAAIQHGWALNDFVGPVMHGAKNRFDAPAVTITKLDTVTA</sequence>
<comment type="catalytic activity">
    <reaction evidence="13">
        <text>pyridoxal + ATP = pyridoxal 5'-phosphate + ADP + H(+)</text>
        <dbReference type="Rhea" id="RHEA:10224"/>
        <dbReference type="ChEBI" id="CHEBI:15378"/>
        <dbReference type="ChEBI" id="CHEBI:17310"/>
        <dbReference type="ChEBI" id="CHEBI:30616"/>
        <dbReference type="ChEBI" id="CHEBI:456216"/>
        <dbReference type="ChEBI" id="CHEBI:597326"/>
        <dbReference type="EC" id="2.7.1.35"/>
    </reaction>
</comment>
<keyword evidence="6 15" id="KW-0418">Kinase</keyword>
<dbReference type="Gene3D" id="3.40.1190.20">
    <property type="match status" value="1"/>
</dbReference>
<dbReference type="InterPro" id="IPR004399">
    <property type="entry name" value="HMP/HMP-P_kinase_dom"/>
</dbReference>
<keyword evidence="8" id="KW-0460">Magnesium</keyword>
<dbReference type="RefSeq" id="WP_066466107.1">
    <property type="nucleotide sequence ID" value="NZ_MATO01000061.1"/>
</dbReference>
<dbReference type="GO" id="GO:0008972">
    <property type="term" value="F:phosphomethylpyrimidine kinase activity"/>
    <property type="evidence" value="ECO:0007669"/>
    <property type="project" value="InterPro"/>
</dbReference>
<evidence type="ECO:0000313" key="15">
    <source>
        <dbReference type="EMBL" id="OCS86726.1"/>
    </source>
</evidence>
<dbReference type="Proteomes" id="UP000093482">
    <property type="component" value="Unassembled WGS sequence"/>
</dbReference>
<dbReference type="OrthoDB" id="9810880at2"/>
<proteinExistence type="inferred from homology"/>
<dbReference type="NCBIfam" id="TIGR00097">
    <property type="entry name" value="HMP-P_kinase"/>
    <property type="match status" value="1"/>
</dbReference>
<dbReference type="EMBL" id="MATO01000061">
    <property type="protein sequence ID" value="OCS86726.1"/>
    <property type="molecule type" value="Genomic_DNA"/>
</dbReference>
<dbReference type="GO" id="GO:0008902">
    <property type="term" value="F:hydroxymethylpyrimidine kinase activity"/>
    <property type="evidence" value="ECO:0007669"/>
    <property type="project" value="TreeGrafter"/>
</dbReference>
<evidence type="ECO:0000256" key="7">
    <source>
        <dbReference type="ARBA" id="ARBA00022840"/>
    </source>
</evidence>
<comment type="caution">
    <text evidence="15">The sequence shown here is derived from an EMBL/GenBank/DDBJ whole genome shotgun (WGS) entry which is preliminary data.</text>
</comment>
<name>A0A1C0YHR8_9BACL</name>
<protein>
    <recommendedName>
        <fullName evidence="2">pyridoxal kinase</fullName>
        <ecNumber evidence="2">2.7.1.35</ecNumber>
    </recommendedName>
    <alternativeName>
        <fullName evidence="10">PN/PL/PM kinase</fullName>
    </alternativeName>
    <alternativeName>
        <fullName evidence="11">Pyridoxal kinase</fullName>
    </alternativeName>
    <alternativeName>
        <fullName evidence="9">Pyridoxamine kinase</fullName>
    </alternativeName>
    <alternativeName>
        <fullName evidence="12">Vitamin B6 kinase</fullName>
    </alternativeName>
</protein>
<evidence type="ECO:0000256" key="8">
    <source>
        <dbReference type="ARBA" id="ARBA00022842"/>
    </source>
</evidence>
<dbReference type="PANTHER" id="PTHR20858">
    <property type="entry name" value="PHOSPHOMETHYLPYRIMIDINE KINASE"/>
    <property type="match status" value="1"/>
</dbReference>
<dbReference type="EC" id="2.7.1.35" evidence="2"/>
<dbReference type="FunFam" id="3.40.1190.20:FF:000003">
    <property type="entry name" value="Phosphomethylpyrimidine kinase ThiD"/>
    <property type="match status" value="1"/>
</dbReference>
<dbReference type="CDD" id="cd01169">
    <property type="entry name" value="HMPP_kinase"/>
    <property type="match status" value="1"/>
</dbReference>
<evidence type="ECO:0000256" key="6">
    <source>
        <dbReference type="ARBA" id="ARBA00022777"/>
    </source>
</evidence>
<evidence type="ECO:0000256" key="3">
    <source>
        <dbReference type="ARBA" id="ARBA00022679"/>
    </source>
</evidence>
<keyword evidence="3" id="KW-0808">Transferase</keyword>
<evidence type="ECO:0000256" key="11">
    <source>
        <dbReference type="ARBA" id="ARBA00042396"/>
    </source>
</evidence>
<keyword evidence="7" id="KW-0067">ATP-binding</keyword>
<dbReference type="Pfam" id="PF08543">
    <property type="entry name" value="Phos_pyr_kin"/>
    <property type="match status" value="1"/>
</dbReference>
<gene>
    <name evidence="15" type="ORF">A6K76_14550</name>
</gene>
<dbReference type="GO" id="GO:0046872">
    <property type="term" value="F:metal ion binding"/>
    <property type="evidence" value="ECO:0007669"/>
    <property type="project" value="UniProtKB-KW"/>
</dbReference>
<dbReference type="GO" id="GO:0008478">
    <property type="term" value="F:pyridoxal kinase activity"/>
    <property type="evidence" value="ECO:0007669"/>
    <property type="project" value="UniProtKB-EC"/>
</dbReference>